<dbReference type="EMBL" id="CP007032">
    <property type="protein sequence ID" value="AHF08691.1"/>
    <property type="molecule type" value="Genomic_DNA"/>
</dbReference>
<reference evidence="2 3" key="1">
    <citation type="submission" date="2013-12" db="EMBL/GenBank/DDBJ databases">
        <authorList>
            <consortium name="DOE Joint Genome Institute"/>
            <person name="Smidt H."/>
            <person name="Huntemann M."/>
            <person name="Han J."/>
            <person name="Chen A."/>
            <person name="Kyrpides N."/>
            <person name="Mavromatis K."/>
            <person name="Markowitz V."/>
            <person name="Palaniappan K."/>
            <person name="Ivanova N."/>
            <person name="Schaumberg A."/>
            <person name="Pati A."/>
            <person name="Liolios K."/>
            <person name="Nordberg H.P."/>
            <person name="Cantor M.N."/>
            <person name="Hua S.X."/>
            <person name="Woyke T."/>
        </authorList>
    </citation>
    <scope>NUCLEOTIDE SEQUENCE [LARGE SCALE GENOMIC DNA]</scope>
    <source>
        <strain evidence="3">DSM 15288</strain>
    </source>
</reference>
<proteinExistence type="predicted"/>
<protein>
    <submittedName>
        <fullName evidence="2">Uncharacterized protein</fullName>
    </submittedName>
</protein>
<organism evidence="2 3">
    <name type="scientific">Desulfitobacterium metallireducens DSM 15288</name>
    <dbReference type="NCBI Taxonomy" id="871968"/>
    <lineage>
        <taxon>Bacteria</taxon>
        <taxon>Bacillati</taxon>
        <taxon>Bacillota</taxon>
        <taxon>Clostridia</taxon>
        <taxon>Eubacteriales</taxon>
        <taxon>Desulfitobacteriaceae</taxon>
        <taxon>Desulfitobacterium</taxon>
    </lineage>
</organism>
<dbReference type="Proteomes" id="UP000010847">
    <property type="component" value="Chromosome"/>
</dbReference>
<keyword evidence="3" id="KW-1185">Reference proteome</keyword>
<evidence type="ECO:0000256" key="1">
    <source>
        <dbReference type="SAM" id="MobiDB-lite"/>
    </source>
</evidence>
<dbReference type="HOGENOM" id="CLU_3215361_0_0_9"/>
<dbReference type="KEGG" id="dmt:DESME_14545"/>
<sequence>MCEPPTEPWMAISAAMTQDVSSVAGAKDGENTRPPDDPEMETVP</sequence>
<name>W0EI16_9FIRM</name>
<accession>W0EI16</accession>
<evidence type="ECO:0000313" key="3">
    <source>
        <dbReference type="Proteomes" id="UP000010847"/>
    </source>
</evidence>
<feature type="region of interest" description="Disordered" evidence="1">
    <location>
        <begin position="18"/>
        <end position="44"/>
    </location>
</feature>
<evidence type="ECO:0000313" key="2">
    <source>
        <dbReference type="EMBL" id="AHF08691.1"/>
    </source>
</evidence>
<dbReference type="AlphaFoldDB" id="W0EI16"/>
<feature type="compositionally biased region" description="Basic and acidic residues" evidence="1">
    <location>
        <begin position="27"/>
        <end position="36"/>
    </location>
</feature>
<gene>
    <name evidence="2" type="ORF">DESME_14545</name>
</gene>